<accession>A0A285R9L0</accession>
<dbReference type="Proteomes" id="UP000219331">
    <property type="component" value="Unassembled WGS sequence"/>
</dbReference>
<protein>
    <submittedName>
        <fullName evidence="1">SEC-C motif-containing protein</fullName>
    </submittedName>
</protein>
<organism evidence="1 2">
    <name type="scientific">Stappia indica</name>
    <dbReference type="NCBI Taxonomy" id="538381"/>
    <lineage>
        <taxon>Bacteria</taxon>
        <taxon>Pseudomonadati</taxon>
        <taxon>Pseudomonadota</taxon>
        <taxon>Alphaproteobacteria</taxon>
        <taxon>Hyphomicrobiales</taxon>
        <taxon>Stappiaceae</taxon>
        <taxon>Stappia</taxon>
    </lineage>
</organism>
<proteinExistence type="predicted"/>
<dbReference type="Gene3D" id="3.10.450.50">
    <property type="match status" value="1"/>
</dbReference>
<evidence type="ECO:0000313" key="2">
    <source>
        <dbReference type="Proteomes" id="UP000219331"/>
    </source>
</evidence>
<dbReference type="SUPFAM" id="SSF103642">
    <property type="entry name" value="Sec-C motif"/>
    <property type="match status" value="1"/>
</dbReference>
<dbReference type="Pfam" id="PF02810">
    <property type="entry name" value="SEC-C"/>
    <property type="match status" value="1"/>
</dbReference>
<dbReference type="EMBL" id="OBML01000001">
    <property type="protein sequence ID" value="SOB89102.1"/>
    <property type="molecule type" value="Genomic_DNA"/>
</dbReference>
<dbReference type="AlphaFoldDB" id="A0A285R9L0"/>
<keyword evidence="2" id="KW-1185">Reference proteome</keyword>
<name>A0A285R9L0_9HYPH</name>
<reference evidence="1 2" key="1">
    <citation type="submission" date="2017-08" db="EMBL/GenBank/DDBJ databases">
        <authorList>
            <person name="de Groot N.N."/>
        </authorList>
    </citation>
    <scope>NUCLEOTIDE SEQUENCE [LARGE SCALE GENOMIC DNA]</scope>
    <source>
        <strain evidence="1 2">USBA 352</strain>
    </source>
</reference>
<dbReference type="InterPro" id="IPR004027">
    <property type="entry name" value="SEC_C_motif"/>
</dbReference>
<sequence length="533" mass="59994">MAKVGRNQLCPCGSKKKYKHCCGNHYADFDRVFSRSPFIFDNEADEKIRQNQQGLGKPIISAELQDRRVIAVGDRLYFSKGWKTFPDFLDDYIKDALGADWGNAEIAKPEEDRHQIIKWYQSYCIYQKQTDVPDGQVRSADVNGLIICYLGLAYNLYLLEHNVELQARMITRLKDRSNFQGAFYELIVAGALIRAGYELVLEDEDDRRSKHCEFAAINRSSGKRYSVEAKMRSVNGLLGKTEMDGGSDKKPLGKLITHLHGALSKPSAGMRLLFVDINAPMDPAVSEEVRPAIIDAATKKIIHYEGNPQAPDETAYVFITNVAVHRYLDLPPVFVVAPIGFRIPDFNRPGEYGLAEKYRADQKHKEIFDIADALAASGKFPTTFDGSLPSDNFGNQSQRLRIGQTYHFSDAAPGGLIGTVQSANVIESKKTVYILAKTPNGNCIILSERMSEASFRDYIENKDFYFGEIQRGGKNIKTEYELFCELMGIYADYERGQLAAQLGMSPEDLRIANMTDQQLREFICEQLVVQMAS</sequence>
<gene>
    <name evidence="1" type="ORF">SAMN05421512_10110</name>
</gene>
<dbReference type="RefSeq" id="WP_097173514.1">
    <property type="nucleotide sequence ID" value="NZ_OBML01000001.1"/>
</dbReference>
<evidence type="ECO:0000313" key="1">
    <source>
        <dbReference type="EMBL" id="SOB89102.1"/>
    </source>
</evidence>